<dbReference type="SUPFAM" id="SSF53098">
    <property type="entry name" value="Ribonuclease H-like"/>
    <property type="match status" value="1"/>
</dbReference>
<proteinExistence type="predicted"/>
<sequence length="185" mass="21011">MIPFKYLSNMDIYEVEIQGVKVKASLIDNVAVLDAKIRELRSSLFQPKRPHVVGVDVKFHIDERTKLRDYQELLVLCGWNRCLIIQLYNFPTFPDCLHKFLADETICFVGNELYDKVIKNPKLSKCRLAELAGEVGVNLVATEDLKGTSTTDLKAIVFTDEEIKCIIQDANTCCDIGNKLLRMVA</sequence>
<dbReference type="Proteomes" id="UP001168877">
    <property type="component" value="Unassembled WGS sequence"/>
</dbReference>
<reference evidence="1" key="2">
    <citation type="submission" date="2023-06" db="EMBL/GenBank/DDBJ databases">
        <authorList>
            <person name="Swenson N.G."/>
            <person name="Wegrzyn J.L."/>
            <person name="Mcevoy S.L."/>
        </authorList>
    </citation>
    <scope>NUCLEOTIDE SEQUENCE</scope>
    <source>
        <strain evidence="1">NS2018</strain>
        <tissue evidence="1">Leaf</tissue>
    </source>
</reference>
<evidence type="ECO:0008006" key="3">
    <source>
        <dbReference type="Google" id="ProtNLM"/>
    </source>
</evidence>
<gene>
    <name evidence="1" type="ORF">LWI29_025605</name>
</gene>
<dbReference type="EMBL" id="JAUESC010000003">
    <property type="protein sequence ID" value="KAK0601592.1"/>
    <property type="molecule type" value="Genomic_DNA"/>
</dbReference>
<dbReference type="InterPro" id="IPR036397">
    <property type="entry name" value="RNaseH_sf"/>
</dbReference>
<keyword evidence="2" id="KW-1185">Reference proteome</keyword>
<comment type="caution">
    <text evidence="1">The sequence shown here is derived from an EMBL/GenBank/DDBJ whole genome shotgun (WGS) entry which is preliminary data.</text>
</comment>
<evidence type="ECO:0000313" key="1">
    <source>
        <dbReference type="EMBL" id="KAK0601592.1"/>
    </source>
</evidence>
<reference evidence="1" key="1">
    <citation type="journal article" date="2022" name="Plant J.">
        <title>Strategies of tolerance reflected in two North American maple genomes.</title>
        <authorList>
            <person name="McEvoy S.L."/>
            <person name="Sezen U.U."/>
            <person name="Trouern-Trend A."/>
            <person name="McMahon S.M."/>
            <person name="Schaberg P.G."/>
            <person name="Yang J."/>
            <person name="Wegrzyn J.L."/>
            <person name="Swenson N.G."/>
        </authorList>
    </citation>
    <scope>NUCLEOTIDE SEQUENCE</scope>
    <source>
        <strain evidence="1">NS2018</strain>
    </source>
</reference>
<accession>A0AA39T515</accession>
<protein>
    <recommendedName>
        <fullName evidence="3">3'-5' exonuclease domain-containing protein</fullName>
    </recommendedName>
</protein>
<name>A0AA39T515_ACESA</name>
<organism evidence="1 2">
    <name type="scientific">Acer saccharum</name>
    <name type="common">Sugar maple</name>
    <dbReference type="NCBI Taxonomy" id="4024"/>
    <lineage>
        <taxon>Eukaryota</taxon>
        <taxon>Viridiplantae</taxon>
        <taxon>Streptophyta</taxon>
        <taxon>Embryophyta</taxon>
        <taxon>Tracheophyta</taxon>
        <taxon>Spermatophyta</taxon>
        <taxon>Magnoliopsida</taxon>
        <taxon>eudicotyledons</taxon>
        <taxon>Gunneridae</taxon>
        <taxon>Pentapetalae</taxon>
        <taxon>rosids</taxon>
        <taxon>malvids</taxon>
        <taxon>Sapindales</taxon>
        <taxon>Sapindaceae</taxon>
        <taxon>Hippocastanoideae</taxon>
        <taxon>Acereae</taxon>
        <taxon>Acer</taxon>
    </lineage>
</organism>
<dbReference type="Gene3D" id="3.30.420.10">
    <property type="entry name" value="Ribonuclease H-like superfamily/Ribonuclease H"/>
    <property type="match status" value="1"/>
</dbReference>
<dbReference type="InterPro" id="IPR012337">
    <property type="entry name" value="RNaseH-like_sf"/>
</dbReference>
<evidence type="ECO:0000313" key="2">
    <source>
        <dbReference type="Proteomes" id="UP001168877"/>
    </source>
</evidence>
<dbReference type="GO" id="GO:0003676">
    <property type="term" value="F:nucleic acid binding"/>
    <property type="evidence" value="ECO:0007669"/>
    <property type="project" value="InterPro"/>
</dbReference>
<dbReference type="AlphaFoldDB" id="A0AA39T515"/>